<dbReference type="EMBL" id="JAHQCS010000100">
    <property type="protein sequence ID" value="MBU9712441.1"/>
    <property type="molecule type" value="Genomic_DNA"/>
</dbReference>
<dbReference type="RefSeq" id="WP_217066622.1">
    <property type="nucleotide sequence ID" value="NZ_JAHQCS010000100.1"/>
</dbReference>
<protein>
    <submittedName>
        <fullName evidence="1">Uncharacterized protein</fullName>
    </submittedName>
</protein>
<evidence type="ECO:0000313" key="1">
    <source>
        <dbReference type="EMBL" id="MBU9712441.1"/>
    </source>
</evidence>
<dbReference type="Proteomes" id="UP000784880">
    <property type="component" value="Unassembled WGS sequence"/>
</dbReference>
<comment type="caution">
    <text evidence="1">The sequence shown here is derived from an EMBL/GenBank/DDBJ whole genome shotgun (WGS) entry which is preliminary data.</text>
</comment>
<evidence type="ECO:0000313" key="2">
    <source>
        <dbReference type="Proteomes" id="UP000784880"/>
    </source>
</evidence>
<accession>A0ABS6JFI1</accession>
<organism evidence="1 2">
    <name type="scientific">Evansella tamaricis</name>
    <dbReference type="NCBI Taxonomy" id="2069301"/>
    <lineage>
        <taxon>Bacteria</taxon>
        <taxon>Bacillati</taxon>
        <taxon>Bacillota</taxon>
        <taxon>Bacilli</taxon>
        <taxon>Bacillales</taxon>
        <taxon>Bacillaceae</taxon>
        <taxon>Evansella</taxon>
    </lineage>
</organism>
<keyword evidence="2" id="KW-1185">Reference proteome</keyword>
<name>A0ABS6JFI1_9BACI</name>
<proteinExistence type="predicted"/>
<reference evidence="1 2" key="1">
    <citation type="submission" date="2021-06" db="EMBL/GenBank/DDBJ databases">
        <title>Bacillus sp. RD4P76, an endophyte from a halophyte.</title>
        <authorList>
            <person name="Sun J.-Q."/>
        </authorList>
    </citation>
    <scope>NUCLEOTIDE SEQUENCE [LARGE SCALE GENOMIC DNA]</scope>
    <source>
        <strain evidence="1 2">CGMCC 1.15917</strain>
    </source>
</reference>
<gene>
    <name evidence="1" type="ORF">KS419_11880</name>
</gene>
<sequence length="62" mass="7209">MLEIRSDLIEIYYIVLFPKSAVSIKLRLKNRLRKDQQKGDLPGDGLVNYQLFFNVPVQSINT</sequence>